<keyword evidence="9 13" id="KW-0067">ATP-binding</keyword>
<organism evidence="17 18">
    <name type="scientific">Coniochaeta hoffmannii</name>
    <dbReference type="NCBI Taxonomy" id="91930"/>
    <lineage>
        <taxon>Eukaryota</taxon>
        <taxon>Fungi</taxon>
        <taxon>Dikarya</taxon>
        <taxon>Ascomycota</taxon>
        <taxon>Pezizomycotina</taxon>
        <taxon>Sordariomycetes</taxon>
        <taxon>Sordariomycetidae</taxon>
        <taxon>Coniochaetales</taxon>
        <taxon>Coniochaetaceae</taxon>
        <taxon>Coniochaeta</taxon>
    </lineage>
</organism>
<comment type="catalytic activity">
    <reaction evidence="12">
        <text>ATP + H2O = ADP + phosphate + H(+)</text>
        <dbReference type="Rhea" id="RHEA:13065"/>
        <dbReference type="ChEBI" id="CHEBI:15377"/>
        <dbReference type="ChEBI" id="CHEBI:15378"/>
        <dbReference type="ChEBI" id="CHEBI:30616"/>
        <dbReference type="ChEBI" id="CHEBI:43474"/>
        <dbReference type="ChEBI" id="CHEBI:456216"/>
        <dbReference type="EC" id="3.6.4.13"/>
    </reaction>
</comment>
<dbReference type="EC" id="3.6.4.13" evidence="3"/>
<dbReference type="PROSITE" id="PS51194">
    <property type="entry name" value="HELICASE_CTER"/>
    <property type="match status" value="1"/>
</dbReference>
<evidence type="ECO:0000256" key="12">
    <source>
        <dbReference type="ARBA" id="ARBA00047984"/>
    </source>
</evidence>
<feature type="compositionally biased region" description="Basic residues" evidence="14">
    <location>
        <begin position="39"/>
        <end position="56"/>
    </location>
</feature>
<comment type="subcellular location">
    <subcellularLocation>
        <location evidence="1">Nucleus</location>
        <location evidence="1">Nucleolus</location>
    </subcellularLocation>
</comment>
<evidence type="ECO:0000256" key="6">
    <source>
        <dbReference type="ARBA" id="ARBA00022741"/>
    </source>
</evidence>
<name>A0AA38RCK0_9PEZI</name>
<reference evidence="17" key="1">
    <citation type="submission" date="2022-07" db="EMBL/GenBank/DDBJ databases">
        <title>Fungi with potential for degradation of polypropylene.</title>
        <authorList>
            <person name="Gostincar C."/>
        </authorList>
    </citation>
    <scope>NUCLEOTIDE SEQUENCE</scope>
    <source>
        <strain evidence="17">EXF-13287</strain>
    </source>
</reference>
<dbReference type="GO" id="GO:0003676">
    <property type="term" value="F:nucleic acid binding"/>
    <property type="evidence" value="ECO:0007669"/>
    <property type="project" value="InterPro"/>
</dbReference>
<dbReference type="GO" id="GO:0003724">
    <property type="term" value="F:RNA helicase activity"/>
    <property type="evidence" value="ECO:0007669"/>
    <property type="project" value="UniProtKB-EC"/>
</dbReference>
<evidence type="ECO:0000256" key="11">
    <source>
        <dbReference type="ARBA" id="ARBA00037449"/>
    </source>
</evidence>
<dbReference type="InterPro" id="IPR000629">
    <property type="entry name" value="RNA-helicase_DEAD-box_CS"/>
</dbReference>
<comment type="similarity">
    <text evidence="2">Belongs to the DEAD box helicase family. DDX5/DBP2 subfamily.</text>
</comment>
<feature type="domain" description="Helicase C-terminal" evidence="16">
    <location>
        <begin position="474"/>
        <end position="623"/>
    </location>
</feature>
<dbReference type="CDD" id="cd00268">
    <property type="entry name" value="DEADc"/>
    <property type="match status" value="1"/>
</dbReference>
<evidence type="ECO:0000256" key="10">
    <source>
        <dbReference type="ARBA" id="ARBA00023242"/>
    </source>
</evidence>
<feature type="domain" description="Helicase ATP-binding" evidence="15">
    <location>
        <begin position="248"/>
        <end position="431"/>
    </location>
</feature>
<dbReference type="SMART" id="SM00487">
    <property type="entry name" value="DEXDc"/>
    <property type="match status" value="1"/>
</dbReference>
<dbReference type="PANTHER" id="PTHR47958">
    <property type="entry name" value="ATP-DEPENDENT RNA HELICASE DBP3"/>
    <property type="match status" value="1"/>
</dbReference>
<evidence type="ECO:0000256" key="1">
    <source>
        <dbReference type="ARBA" id="ARBA00004604"/>
    </source>
</evidence>
<dbReference type="SUPFAM" id="SSF52540">
    <property type="entry name" value="P-loop containing nucleoside triphosphate hydrolases"/>
    <property type="match status" value="1"/>
</dbReference>
<keyword evidence="18" id="KW-1185">Reference proteome</keyword>
<feature type="compositionally biased region" description="Basic residues" evidence="14">
    <location>
        <begin position="82"/>
        <end position="100"/>
    </location>
</feature>
<feature type="compositionally biased region" description="Low complexity" evidence="14">
    <location>
        <begin position="105"/>
        <end position="117"/>
    </location>
</feature>
<evidence type="ECO:0000256" key="5">
    <source>
        <dbReference type="ARBA" id="ARBA00022552"/>
    </source>
</evidence>
<evidence type="ECO:0000256" key="4">
    <source>
        <dbReference type="ARBA" id="ARBA00022517"/>
    </source>
</evidence>
<dbReference type="InterPro" id="IPR011545">
    <property type="entry name" value="DEAD/DEAH_box_helicase_dom"/>
</dbReference>
<dbReference type="AlphaFoldDB" id="A0AA38RCK0"/>
<dbReference type="GO" id="GO:0005524">
    <property type="term" value="F:ATP binding"/>
    <property type="evidence" value="ECO:0007669"/>
    <property type="project" value="UniProtKB-KW"/>
</dbReference>
<protein>
    <recommendedName>
        <fullName evidence="3">RNA helicase</fullName>
        <ecNumber evidence="3">3.6.4.13</ecNumber>
    </recommendedName>
</protein>
<keyword evidence="8 13" id="KW-0347">Helicase</keyword>
<accession>A0AA38RCK0</accession>
<evidence type="ECO:0000256" key="2">
    <source>
        <dbReference type="ARBA" id="ARBA00009334"/>
    </source>
</evidence>
<dbReference type="InterPro" id="IPR044742">
    <property type="entry name" value="DEAD/DEAH_RhlB"/>
</dbReference>
<dbReference type="InterPro" id="IPR001650">
    <property type="entry name" value="Helicase_C-like"/>
</dbReference>
<dbReference type="EMBL" id="JANBVN010000215">
    <property type="protein sequence ID" value="KAJ9132496.1"/>
    <property type="molecule type" value="Genomic_DNA"/>
</dbReference>
<evidence type="ECO:0000259" key="15">
    <source>
        <dbReference type="PROSITE" id="PS51192"/>
    </source>
</evidence>
<dbReference type="FunFam" id="3.40.50.300:FF:000008">
    <property type="entry name" value="ATP-dependent RNA helicase RhlB"/>
    <property type="match status" value="1"/>
</dbReference>
<proteinExistence type="inferred from homology"/>
<dbReference type="CDD" id="cd18787">
    <property type="entry name" value="SF2_C_DEAD"/>
    <property type="match status" value="1"/>
</dbReference>
<sequence>MSAGSKREREEAEEHAAQVSKKARTSNGATETNEEPPVKKAKKEKKDKKDKKKKAKKDAGESATEQDVPMTGTDEAELTLAKVKKDKKEKKEKKDKKKSKKSEDTTPSTEETATPTEAEGEEAEAAATKSKKERKEKKQKKDKKKNKKSKSVEPEQTEPSSNGAANGEANGKKSSPYTYAQTEALSALPQSDIDKFLAEKEITVTDSTTSDPALRPILEFSQLPPSTLLSKKPFGSFTAPTPIQSASWPYALSGRDVVGVAETGSGKTYAFSVPCIESLMSSPKLKKSRGSVAYARAVVVSPTRELAMQTHEAIAKLAGLVGLSAVCIYGGASKDAQRSLLLRNGGVDIVVATPGRLKDFLSEGCVDLSEATFAVLDEADRMLDKGFEDDIRLILGSCKPKEQRQTLMFTATWPTSVRALAETFMVTPVKITIGGRARFDEDGNVSGSGALELQANTRITQKVEVVDPRGKEFRLFELLKEAQKGAKKDDRILVFCLYKKECTRVEQFLERKGIRVVSIHGDLRQEQRTRSLEAFKAGTTTVLVATDVAARGLDIPEVKLVINLTFPLTIEDYVHRIGRTGRAGKLGKAITLFTEHDKAHSGSLINILKAANQEVPEDLMKFGTTVKKKAHDSYGSFYKDVDMTVKPKKIVFD</sequence>
<gene>
    <name evidence="17" type="ORF">NKR19_g9271</name>
</gene>
<comment type="function">
    <text evidence="11">ATP-dependent RNA helicase required for 60S ribosomal subunit synthesis. Involved in efficient pre-rRNA processing, predominantly at site A3, which is necessary for the normal formation of 25S and 5.8S rRNAs.</text>
</comment>
<keyword evidence="7 13" id="KW-0378">Hydrolase</keyword>
<dbReference type="Pfam" id="PF00270">
    <property type="entry name" value="DEAD"/>
    <property type="match status" value="1"/>
</dbReference>
<evidence type="ECO:0000259" key="16">
    <source>
        <dbReference type="PROSITE" id="PS51194"/>
    </source>
</evidence>
<feature type="compositionally biased region" description="Basic residues" evidence="14">
    <location>
        <begin position="129"/>
        <end position="149"/>
    </location>
</feature>
<evidence type="ECO:0000256" key="13">
    <source>
        <dbReference type="RuleBase" id="RU000492"/>
    </source>
</evidence>
<evidence type="ECO:0000256" key="3">
    <source>
        <dbReference type="ARBA" id="ARBA00012552"/>
    </source>
</evidence>
<feature type="compositionally biased region" description="Basic and acidic residues" evidence="14">
    <location>
        <begin position="1"/>
        <end position="16"/>
    </location>
</feature>
<dbReference type="SMART" id="SM00490">
    <property type="entry name" value="HELICc"/>
    <property type="match status" value="1"/>
</dbReference>
<feature type="region of interest" description="Disordered" evidence="14">
    <location>
        <begin position="1"/>
        <end position="175"/>
    </location>
</feature>
<evidence type="ECO:0000256" key="14">
    <source>
        <dbReference type="SAM" id="MobiDB-lite"/>
    </source>
</evidence>
<evidence type="ECO:0000313" key="18">
    <source>
        <dbReference type="Proteomes" id="UP001174691"/>
    </source>
</evidence>
<dbReference type="InterPro" id="IPR027417">
    <property type="entry name" value="P-loop_NTPase"/>
</dbReference>
<dbReference type="Proteomes" id="UP001174691">
    <property type="component" value="Unassembled WGS sequence"/>
</dbReference>
<dbReference type="InterPro" id="IPR014001">
    <property type="entry name" value="Helicase_ATP-bd"/>
</dbReference>
<keyword evidence="6 13" id="KW-0547">Nucleotide-binding</keyword>
<evidence type="ECO:0000256" key="9">
    <source>
        <dbReference type="ARBA" id="ARBA00022840"/>
    </source>
</evidence>
<evidence type="ECO:0000256" key="8">
    <source>
        <dbReference type="ARBA" id="ARBA00022806"/>
    </source>
</evidence>
<evidence type="ECO:0000313" key="17">
    <source>
        <dbReference type="EMBL" id="KAJ9132496.1"/>
    </source>
</evidence>
<dbReference type="PROSITE" id="PS51192">
    <property type="entry name" value="HELICASE_ATP_BIND_1"/>
    <property type="match status" value="1"/>
</dbReference>
<comment type="caution">
    <text evidence="17">The sequence shown here is derived from an EMBL/GenBank/DDBJ whole genome shotgun (WGS) entry which is preliminary data.</text>
</comment>
<evidence type="ECO:0000256" key="7">
    <source>
        <dbReference type="ARBA" id="ARBA00022801"/>
    </source>
</evidence>
<dbReference type="Pfam" id="PF00271">
    <property type="entry name" value="Helicase_C"/>
    <property type="match status" value="1"/>
</dbReference>
<dbReference type="Gene3D" id="3.40.50.300">
    <property type="entry name" value="P-loop containing nucleotide triphosphate hydrolases"/>
    <property type="match status" value="2"/>
</dbReference>
<keyword evidence="5" id="KW-0698">rRNA processing</keyword>
<keyword evidence="10" id="KW-0539">Nucleus</keyword>
<keyword evidence="4" id="KW-0690">Ribosome biogenesis</keyword>
<dbReference type="PROSITE" id="PS00039">
    <property type="entry name" value="DEAD_ATP_HELICASE"/>
    <property type="match status" value="1"/>
</dbReference>
<dbReference type="GO" id="GO:0016787">
    <property type="term" value="F:hydrolase activity"/>
    <property type="evidence" value="ECO:0007669"/>
    <property type="project" value="UniProtKB-KW"/>
</dbReference>